<evidence type="ECO:0000256" key="3">
    <source>
        <dbReference type="ARBA" id="ARBA00022801"/>
    </source>
</evidence>
<protein>
    <submittedName>
        <fullName evidence="9">M3 family oligoendopeptidase</fullName>
    </submittedName>
</protein>
<dbReference type="NCBIfam" id="TIGR02290">
    <property type="entry name" value="M3_fam_3"/>
    <property type="match status" value="1"/>
</dbReference>
<dbReference type="RefSeq" id="WP_290141501.1">
    <property type="nucleotide sequence ID" value="NZ_CP101620.1"/>
</dbReference>
<evidence type="ECO:0000313" key="9">
    <source>
        <dbReference type="EMBL" id="UTY40067.1"/>
    </source>
</evidence>
<feature type="domain" description="Oligopeptidase F N-terminal" evidence="8">
    <location>
        <begin position="114"/>
        <end position="167"/>
    </location>
</feature>
<dbReference type="Proteomes" id="UP001060112">
    <property type="component" value="Chromosome"/>
</dbReference>
<dbReference type="InterPro" id="IPR013647">
    <property type="entry name" value="OligopepF_N_dom"/>
</dbReference>
<evidence type="ECO:0000259" key="7">
    <source>
        <dbReference type="Pfam" id="PF01432"/>
    </source>
</evidence>
<comment type="cofactor">
    <cofactor evidence="6">
        <name>Zn(2+)</name>
        <dbReference type="ChEBI" id="CHEBI:29105"/>
    </cofactor>
    <text evidence="6">Binds 1 zinc ion.</text>
</comment>
<dbReference type="Gene3D" id="1.10.1370.20">
    <property type="entry name" value="Oligoendopeptidase f, C-terminal domain"/>
    <property type="match status" value="1"/>
</dbReference>
<gene>
    <name evidence="9" type="ORF">NMU03_04500</name>
</gene>
<evidence type="ECO:0000256" key="4">
    <source>
        <dbReference type="ARBA" id="ARBA00022833"/>
    </source>
</evidence>
<comment type="similarity">
    <text evidence="6">Belongs to the peptidase M3 family.</text>
</comment>
<keyword evidence="3 6" id="KW-0378">Hydrolase</keyword>
<dbReference type="Gene3D" id="1.20.140.70">
    <property type="entry name" value="Oligopeptidase f, N-terminal domain"/>
    <property type="match status" value="1"/>
</dbReference>
<dbReference type="InterPro" id="IPR001333">
    <property type="entry name" value="Peptidase_M32_Taq"/>
</dbReference>
<keyword evidence="10" id="KW-1185">Reference proteome</keyword>
<dbReference type="InterPro" id="IPR042088">
    <property type="entry name" value="OligoPept_F_C"/>
</dbReference>
<evidence type="ECO:0000259" key="8">
    <source>
        <dbReference type="Pfam" id="PF08439"/>
    </source>
</evidence>
<dbReference type="InterPro" id="IPR001567">
    <property type="entry name" value="Pept_M3A_M3B_dom"/>
</dbReference>
<organism evidence="9 10">
    <name type="scientific">Allocoprobacillus halotolerans</name>
    <dbReference type="NCBI Taxonomy" id="2944914"/>
    <lineage>
        <taxon>Bacteria</taxon>
        <taxon>Bacillati</taxon>
        <taxon>Bacillota</taxon>
        <taxon>Erysipelotrichia</taxon>
        <taxon>Erysipelotrichales</taxon>
        <taxon>Erysipelotrichaceae</taxon>
        <taxon>Allocoprobacillus</taxon>
    </lineage>
</organism>
<keyword evidence="2 6" id="KW-0479">Metal-binding</keyword>
<reference evidence="9" key="1">
    <citation type="submission" date="2022-07" db="EMBL/GenBank/DDBJ databases">
        <title>Faecal culturing of patients with breast cancer.</title>
        <authorList>
            <person name="Teng N.M.Y."/>
            <person name="Kiu R."/>
            <person name="Evans R."/>
            <person name="Baker D.J."/>
            <person name="Zenner C."/>
            <person name="Robinson S.D."/>
            <person name="Hall L.J."/>
        </authorList>
    </citation>
    <scope>NUCLEOTIDE SEQUENCE</scope>
    <source>
        <strain evidence="9">LH1062</strain>
    </source>
</reference>
<evidence type="ECO:0000256" key="5">
    <source>
        <dbReference type="ARBA" id="ARBA00023049"/>
    </source>
</evidence>
<keyword evidence="5 6" id="KW-0482">Metalloprotease</keyword>
<evidence type="ECO:0000256" key="2">
    <source>
        <dbReference type="ARBA" id="ARBA00022723"/>
    </source>
</evidence>
<dbReference type="EMBL" id="CP101620">
    <property type="protein sequence ID" value="UTY40067.1"/>
    <property type="molecule type" value="Genomic_DNA"/>
</dbReference>
<dbReference type="PANTHER" id="PTHR34217:SF1">
    <property type="entry name" value="CARBOXYPEPTIDASE 1"/>
    <property type="match status" value="1"/>
</dbReference>
<dbReference type="SUPFAM" id="SSF55486">
    <property type="entry name" value="Metalloproteases ('zincins'), catalytic domain"/>
    <property type="match status" value="1"/>
</dbReference>
<dbReference type="InterPro" id="IPR011977">
    <property type="entry name" value="Pept_M3B_clade3"/>
</dbReference>
<dbReference type="CDD" id="cd09607">
    <property type="entry name" value="M3B_PepF"/>
    <property type="match status" value="1"/>
</dbReference>
<keyword evidence="4 6" id="KW-0862">Zinc</keyword>
<dbReference type="PANTHER" id="PTHR34217">
    <property type="entry name" value="METAL-DEPENDENT CARBOXYPEPTIDASE"/>
    <property type="match status" value="1"/>
</dbReference>
<accession>A0ABY5I814</accession>
<dbReference type="InterPro" id="IPR034006">
    <property type="entry name" value="M3B_PepF_2"/>
</dbReference>
<feature type="domain" description="Peptidase M3A/M3B catalytic" evidence="7">
    <location>
        <begin position="183"/>
        <end position="563"/>
    </location>
</feature>
<dbReference type="Pfam" id="PF01432">
    <property type="entry name" value="Peptidase_M3"/>
    <property type="match status" value="1"/>
</dbReference>
<dbReference type="Pfam" id="PF08439">
    <property type="entry name" value="Peptidase_M3_N"/>
    <property type="match status" value="1"/>
</dbReference>
<proteinExistence type="inferred from homology"/>
<sequence>MEKRWNLDQLYLSFQDQAFLNDIERLKQKLENMQKYPEMDITEMNLKDYLESANQFQDLVEKLYAYTSLTMSSDTTNQEALKYSSVIENILAGFADTQAKIDRWIGEFDLNNIQDDYIQEHLYILKEVQQHNRYLLSDEGEKILAQMKTTGSSAWLKYKDQLISSMKVTMDNQEYPLTEVLNMAYSKDKDVRKKAYEAELKAYQSVEQGVASALNAIKGEAITVTKLRGYDSVLQRTLMDSRMSPKTLDALLAVMKKALPVFERYFQLKAKALGYNDGLPWYELYAPIVDIEFSYPFEKGSQFVVEQFYTFSKHLGDYAKKAIEQDWIDVYPRVGKVGGAFCSNLHCIGESRFLLNYGNEFGDTITMGHELGHGFHGECLNTQTALNADYPMPIAETASTFCETIIKKAALHSAPDKQKLLILENELCDCAQVIVDIYSRFLFESRLIEKRQNGPLSVEEIKDLMVEAQKESYGKGLDQRYLHPYMWTWKPHYYEADYAFYNFPYAFGLLLAKGLYGLYQKQGPEFARTYEQFLSLTGKMDLEDVCQSVGIDLQDMNFWQNSIDMIKEDIDLFEKLLKRMV</sequence>
<name>A0ABY5I814_9FIRM</name>
<evidence type="ECO:0000256" key="6">
    <source>
        <dbReference type="RuleBase" id="RU003435"/>
    </source>
</evidence>
<evidence type="ECO:0000313" key="10">
    <source>
        <dbReference type="Proteomes" id="UP001060112"/>
    </source>
</evidence>
<evidence type="ECO:0000256" key="1">
    <source>
        <dbReference type="ARBA" id="ARBA00022670"/>
    </source>
</evidence>
<keyword evidence="1 6" id="KW-0645">Protease</keyword>